<sequence>MIHQRRAKKFSTTMESIQELCRNDPSVGRICIDYMQNLSIPSIPVQDTFYLHQLTVYVFNIDNLKTGESFFYIYHEGLGKKGPNEVCSFVLDQGRLVIKILGVHSSRI</sequence>
<dbReference type="EMBL" id="OV651820">
    <property type="protein sequence ID" value="CAH1114650.1"/>
    <property type="molecule type" value="Genomic_DNA"/>
</dbReference>
<dbReference type="Proteomes" id="UP001153636">
    <property type="component" value="Chromosome 8"/>
</dbReference>
<evidence type="ECO:0000313" key="2">
    <source>
        <dbReference type="Proteomes" id="UP001153636"/>
    </source>
</evidence>
<keyword evidence="2" id="KW-1185">Reference proteome</keyword>
<gene>
    <name evidence="1" type="ORF">PSYICH_LOCUS14273</name>
</gene>
<dbReference type="AlphaFoldDB" id="A0A9P0GG35"/>
<evidence type="ECO:0000313" key="1">
    <source>
        <dbReference type="EMBL" id="CAH1114650.1"/>
    </source>
</evidence>
<reference evidence="1" key="1">
    <citation type="submission" date="2022-01" db="EMBL/GenBank/DDBJ databases">
        <authorList>
            <person name="King R."/>
        </authorList>
    </citation>
    <scope>NUCLEOTIDE SEQUENCE</scope>
</reference>
<dbReference type="OrthoDB" id="6749982at2759"/>
<name>A0A9P0GG35_9CUCU</name>
<protein>
    <submittedName>
        <fullName evidence="1">Uncharacterized protein</fullName>
    </submittedName>
</protein>
<accession>A0A9P0GG35</accession>
<organism evidence="1 2">
    <name type="scientific">Psylliodes chrysocephalus</name>
    <dbReference type="NCBI Taxonomy" id="3402493"/>
    <lineage>
        <taxon>Eukaryota</taxon>
        <taxon>Metazoa</taxon>
        <taxon>Ecdysozoa</taxon>
        <taxon>Arthropoda</taxon>
        <taxon>Hexapoda</taxon>
        <taxon>Insecta</taxon>
        <taxon>Pterygota</taxon>
        <taxon>Neoptera</taxon>
        <taxon>Endopterygota</taxon>
        <taxon>Coleoptera</taxon>
        <taxon>Polyphaga</taxon>
        <taxon>Cucujiformia</taxon>
        <taxon>Chrysomeloidea</taxon>
        <taxon>Chrysomelidae</taxon>
        <taxon>Galerucinae</taxon>
        <taxon>Alticini</taxon>
        <taxon>Psylliodes</taxon>
    </lineage>
</organism>
<proteinExistence type="predicted"/>